<evidence type="ECO:0000256" key="8">
    <source>
        <dbReference type="ARBA" id="ARBA00023242"/>
    </source>
</evidence>
<dbReference type="GO" id="GO:0005737">
    <property type="term" value="C:cytoplasm"/>
    <property type="evidence" value="ECO:0007669"/>
    <property type="project" value="UniProtKB-SubCell"/>
</dbReference>
<dbReference type="SUPFAM" id="SSF82708">
    <property type="entry name" value="R3H domain"/>
    <property type="match status" value="1"/>
</dbReference>
<evidence type="ECO:0000256" key="3">
    <source>
        <dbReference type="ARBA" id="ARBA00010306"/>
    </source>
</evidence>
<dbReference type="OMA" id="PVFMRID"/>
<dbReference type="FunCoup" id="G0VHZ1">
    <property type="interactions" value="320"/>
</dbReference>
<dbReference type="GO" id="GO:0030490">
    <property type="term" value="P:maturation of SSU-rRNA"/>
    <property type="evidence" value="ECO:0007669"/>
    <property type="project" value="EnsemblFungi"/>
</dbReference>
<dbReference type="CDD" id="cd02646">
    <property type="entry name" value="R3H_G-patch"/>
    <property type="match status" value="1"/>
</dbReference>
<feature type="compositionally biased region" description="Basic residues" evidence="9">
    <location>
        <begin position="1"/>
        <end position="10"/>
    </location>
</feature>
<dbReference type="PANTHER" id="PTHR14195">
    <property type="entry name" value="G PATCH DOMAIN CONTAINING PROTEIN 2"/>
    <property type="match status" value="1"/>
</dbReference>
<reference key="2">
    <citation type="submission" date="2011-08" db="EMBL/GenBank/DDBJ databases">
        <title>Genome sequence of Naumovozyma castellii.</title>
        <authorList>
            <person name="Gordon J.L."/>
            <person name="Armisen D."/>
            <person name="Proux-Wera E."/>
            <person name="OhEigeartaigh S.S."/>
            <person name="Byrne K.P."/>
            <person name="Wolfe K.H."/>
        </authorList>
    </citation>
    <scope>NUCLEOTIDE SEQUENCE</scope>
    <source>
        <strain>Type strain:CBS 4309</strain>
    </source>
</reference>
<dbReference type="KEGG" id="ncs:NCAS_0G01380"/>
<comment type="similarity">
    <text evidence="3">Belongs to the SQS1 family.</text>
</comment>
<keyword evidence="7" id="KW-0508">mRNA splicing</keyword>
<dbReference type="OrthoDB" id="21470at2759"/>
<dbReference type="InParanoid" id="G0VHZ1"/>
<dbReference type="AlphaFoldDB" id="G0VHZ1"/>
<dbReference type="RefSeq" id="XP_003677378.1">
    <property type="nucleotide sequence ID" value="XM_003677330.1"/>
</dbReference>
<dbReference type="GO" id="GO:0005634">
    <property type="term" value="C:nucleus"/>
    <property type="evidence" value="ECO:0007669"/>
    <property type="project" value="UniProtKB-SubCell"/>
</dbReference>
<feature type="region of interest" description="Disordered" evidence="9">
    <location>
        <begin position="1"/>
        <end position="47"/>
    </location>
</feature>
<evidence type="ECO:0000256" key="1">
    <source>
        <dbReference type="ARBA" id="ARBA00004123"/>
    </source>
</evidence>
<feature type="region of interest" description="Disordered" evidence="9">
    <location>
        <begin position="324"/>
        <end position="348"/>
    </location>
</feature>
<feature type="domain" description="G-patch" evidence="10">
    <location>
        <begin position="718"/>
        <end position="765"/>
    </location>
</feature>
<name>G0VHZ1_NAUCA</name>
<proteinExistence type="inferred from homology"/>
<feature type="compositionally biased region" description="Acidic residues" evidence="9">
    <location>
        <begin position="163"/>
        <end position="172"/>
    </location>
</feature>
<keyword evidence="6" id="KW-0507">mRNA processing</keyword>
<dbReference type="GO" id="GO:0030688">
    <property type="term" value="C:preribosome, small subunit precursor"/>
    <property type="evidence" value="ECO:0007669"/>
    <property type="project" value="EnsemblFungi"/>
</dbReference>
<protein>
    <recommendedName>
        <fullName evidence="4">Protein SQS1</fullName>
    </recommendedName>
</protein>
<evidence type="ECO:0000256" key="9">
    <source>
        <dbReference type="SAM" id="MobiDB-lite"/>
    </source>
</evidence>
<dbReference type="GO" id="GO:0030687">
    <property type="term" value="C:preribosome, large subunit precursor"/>
    <property type="evidence" value="ECO:0007669"/>
    <property type="project" value="EnsemblFungi"/>
</dbReference>
<dbReference type="GO" id="GO:0003676">
    <property type="term" value="F:nucleic acid binding"/>
    <property type="evidence" value="ECO:0007669"/>
    <property type="project" value="InterPro"/>
</dbReference>
<accession>G0VHZ1</accession>
<feature type="compositionally biased region" description="Basic residues" evidence="9">
    <location>
        <begin position="18"/>
        <end position="30"/>
    </location>
</feature>
<keyword evidence="8" id="KW-0539">Nucleus</keyword>
<dbReference type="InterPro" id="IPR034082">
    <property type="entry name" value="R3H_G-patch"/>
</dbReference>
<gene>
    <name evidence="11" type="primary">NCAS0G01380</name>
    <name evidence="11" type="ordered locus">NCAS_0G01380</name>
</gene>
<evidence type="ECO:0000259" key="10">
    <source>
        <dbReference type="PROSITE" id="PS50174"/>
    </source>
</evidence>
<evidence type="ECO:0000313" key="11">
    <source>
        <dbReference type="EMBL" id="CCC71025.1"/>
    </source>
</evidence>
<dbReference type="InterPro" id="IPR000467">
    <property type="entry name" value="G_patch_dom"/>
</dbReference>
<feature type="region of interest" description="Disordered" evidence="9">
    <location>
        <begin position="163"/>
        <end position="182"/>
    </location>
</feature>
<keyword evidence="12" id="KW-1185">Reference proteome</keyword>
<dbReference type="InterPro" id="IPR036867">
    <property type="entry name" value="R3H_dom_sf"/>
</dbReference>
<dbReference type="EMBL" id="HE576758">
    <property type="protein sequence ID" value="CCC71025.1"/>
    <property type="molecule type" value="Genomic_DNA"/>
</dbReference>
<dbReference type="HOGENOM" id="CLU_021974_1_0_1"/>
<reference evidence="11 12" key="1">
    <citation type="journal article" date="2011" name="Proc. Natl. Acad. Sci. U.S.A.">
        <title>Evolutionary erosion of yeast sex chromosomes by mating-type switching accidents.</title>
        <authorList>
            <person name="Gordon J.L."/>
            <person name="Armisen D."/>
            <person name="Proux-Wera E."/>
            <person name="Oheigeartaigh S.S."/>
            <person name="Byrne K.P."/>
            <person name="Wolfe K.H."/>
        </authorList>
    </citation>
    <scope>NUCLEOTIDE SEQUENCE [LARGE SCALE GENOMIC DNA]</scope>
    <source>
        <strain evidence="12">ATCC 76901 / BCRC 22586 / CBS 4309 / NBRC 1992 / NRRL Y-12630</strain>
    </source>
</reference>
<comment type="subcellular location">
    <subcellularLocation>
        <location evidence="2">Cytoplasm</location>
    </subcellularLocation>
    <subcellularLocation>
        <location evidence="1">Nucleus</location>
    </subcellularLocation>
</comment>
<sequence length="770" mass="89050">MAKRHKHYKKNGGGANIKKSKHGKIKHRRPTARDNSQGNKDWYDSGVPVGAGDLDDVSNDYYNRGRAVISAATVEDYYFKRDNDKQSMRVGGLRPGYNRDVTPDIEGRSGFRKRPMVFVKSMEVYDPAHDLILKLAEKNRRESVTTTVELTEKVHIPFIAEKETEEAEELTSDELNASSTNEKEDINLIEKEKEINVSSDESLFNLNDEDLFFIDNEGATESTIPTVHVEENTKSTKRQVGTVLEFNPSLIIGKTELHLGEDVENGSVHLKQTERKYHPFHGYVQNIMKNIQPEVEDEDFPDDFEDEISDFEDDIDDDIDFEYEEEESHEEEKLHPRPSKEESPKLSSQIEDLHLTETKNSSELNEPAFGFMEDDYVISTDDLMVSNIRLGYSSDSYYVKCYKLFGDYNFRWIEQEVFTDFILEELCLPEHRLNAYLKYIKDSLIPKEEPVDPRYSDVPFSDTSSEGEGYNRSPFDYQDSDIDIDVFNDGTAMEITSDMDEGLEDLISFTLKHNVDRHQEYETKSLEFKGKGKNKKLLVSDQISLELETINTLQSKLEKRLSNKAKRRRAKEDFIDEENRKSKDLFKKYPYGLHVQNIRDELDSFLNDTNRSSLFFPPLDPHGNKTVSKFAKHYYMKSSKVGKANHTHIQIEKVRKTKWKTPNYDLISQLLKQRPVFMRIDVQRPREEFVRTERLRVKSKFATKEGELVGKDAPEIGQENIGRKLLEKLGWSIGEGLGPHGNKGISEPLMARVKKNKSGLRHKHEATTRE</sequence>
<evidence type="ECO:0000256" key="2">
    <source>
        <dbReference type="ARBA" id="ARBA00004496"/>
    </source>
</evidence>
<evidence type="ECO:0000256" key="6">
    <source>
        <dbReference type="ARBA" id="ARBA00022664"/>
    </source>
</evidence>
<dbReference type="STRING" id="1064592.G0VHZ1"/>
<dbReference type="GO" id="GO:0008047">
    <property type="term" value="F:enzyme activator activity"/>
    <property type="evidence" value="ECO:0007669"/>
    <property type="project" value="EnsemblFungi"/>
</dbReference>
<evidence type="ECO:0000256" key="4">
    <source>
        <dbReference type="ARBA" id="ARBA00018964"/>
    </source>
</evidence>
<evidence type="ECO:0000313" key="12">
    <source>
        <dbReference type="Proteomes" id="UP000001640"/>
    </source>
</evidence>
<dbReference type="InterPro" id="IPR051189">
    <property type="entry name" value="Splicing_assoc_domain"/>
</dbReference>
<keyword evidence="5" id="KW-0963">Cytoplasm</keyword>
<dbReference type="Pfam" id="PF01585">
    <property type="entry name" value="G-patch"/>
    <property type="match status" value="1"/>
</dbReference>
<dbReference type="GO" id="GO:0000398">
    <property type="term" value="P:mRNA splicing, via spliceosome"/>
    <property type="evidence" value="ECO:0007669"/>
    <property type="project" value="EnsemblFungi"/>
</dbReference>
<dbReference type="SMART" id="SM00443">
    <property type="entry name" value="G_patch"/>
    <property type="match status" value="1"/>
</dbReference>
<organism evidence="11 12">
    <name type="scientific">Naumovozyma castellii</name>
    <name type="common">Yeast</name>
    <name type="synonym">Saccharomyces castellii</name>
    <dbReference type="NCBI Taxonomy" id="27288"/>
    <lineage>
        <taxon>Eukaryota</taxon>
        <taxon>Fungi</taxon>
        <taxon>Dikarya</taxon>
        <taxon>Ascomycota</taxon>
        <taxon>Saccharomycotina</taxon>
        <taxon>Saccharomycetes</taxon>
        <taxon>Saccharomycetales</taxon>
        <taxon>Saccharomycetaceae</taxon>
        <taxon>Naumovozyma</taxon>
    </lineage>
</organism>
<feature type="compositionally biased region" description="Basic and acidic residues" evidence="9">
    <location>
        <begin position="330"/>
        <end position="344"/>
    </location>
</feature>
<evidence type="ECO:0000256" key="5">
    <source>
        <dbReference type="ARBA" id="ARBA00022490"/>
    </source>
</evidence>
<dbReference type="PROSITE" id="PS50174">
    <property type="entry name" value="G_PATCH"/>
    <property type="match status" value="1"/>
</dbReference>
<dbReference type="eggNOG" id="KOG0154">
    <property type="taxonomic scope" value="Eukaryota"/>
</dbReference>
<dbReference type="GeneID" id="96904691"/>
<dbReference type="GO" id="GO:0030686">
    <property type="term" value="C:90S preribosome"/>
    <property type="evidence" value="ECO:0007669"/>
    <property type="project" value="EnsemblFungi"/>
</dbReference>
<dbReference type="Proteomes" id="UP000001640">
    <property type="component" value="Chromosome 7"/>
</dbReference>
<evidence type="ECO:0000256" key="7">
    <source>
        <dbReference type="ARBA" id="ARBA00023187"/>
    </source>
</evidence>